<keyword evidence="2 5" id="KW-0645">Protease</keyword>
<feature type="domain" description="PDZ" evidence="4">
    <location>
        <begin position="247"/>
        <end position="331"/>
    </location>
</feature>
<dbReference type="Pfam" id="PF17820">
    <property type="entry name" value="PDZ_6"/>
    <property type="match status" value="1"/>
</dbReference>
<dbReference type="InterPro" id="IPR036034">
    <property type="entry name" value="PDZ_sf"/>
</dbReference>
<dbReference type="PRINTS" id="PR00834">
    <property type="entry name" value="PROTEASES2C"/>
</dbReference>
<organism evidence="5 6">
    <name type="scientific">Lignipirellula cremea</name>
    <dbReference type="NCBI Taxonomy" id="2528010"/>
    <lineage>
        <taxon>Bacteria</taxon>
        <taxon>Pseudomonadati</taxon>
        <taxon>Planctomycetota</taxon>
        <taxon>Planctomycetia</taxon>
        <taxon>Pirellulales</taxon>
        <taxon>Pirellulaceae</taxon>
        <taxon>Lignipirellula</taxon>
    </lineage>
</organism>
<dbReference type="InterPro" id="IPR001940">
    <property type="entry name" value="Peptidase_S1C"/>
</dbReference>
<dbReference type="OrthoDB" id="264239at2"/>
<dbReference type="InterPro" id="IPR009003">
    <property type="entry name" value="Peptidase_S1_PA"/>
</dbReference>
<evidence type="ECO:0000313" key="6">
    <source>
        <dbReference type="Proteomes" id="UP000317648"/>
    </source>
</evidence>
<dbReference type="PROSITE" id="PS50106">
    <property type="entry name" value="PDZ"/>
    <property type="match status" value="1"/>
</dbReference>
<protein>
    <submittedName>
        <fullName evidence="5">Serine protease HhoB</fullName>
    </submittedName>
</protein>
<evidence type="ECO:0000256" key="2">
    <source>
        <dbReference type="ARBA" id="ARBA00022670"/>
    </source>
</evidence>
<dbReference type="InterPro" id="IPR001478">
    <property type="entry name" value="PDZ"/>
</dbReference>
<dbReference type="PANTHER" id="PTHR22939">
    <property type="entry name" value="SERINE PROTEASE FAMILY S1C HTRA-RELATED"/>
    <property type="match status" value="1"/>
</dbReference>
<dbReference type="KEGG" id="lcre:Pla8534_59690"/>
<dbReference type="SUPFAM" id="SSF50494">
    <property type="entry name" value="Trypsin-like serine proteases"/>
    <property type="match status" value="1"/>
</dbReference>
<comment type="similarity">
    <text evidence="1">Belongs to the peptidase S1C family.</text>
</comment>
<gene>
    <name evidence="5" type="primary">hhoB_4</name>
    <name evidence="5" type="ORF">Pla8534_59690</name>
</gene>
<evidence type="ECO:0000313" key="5">
    <source>
        <dbReference type="EMBL" id="QDU98108.1"/>
    </source>
</evidence>
<dbReference type="Gene3D" id="2.30.42.10">
    <property type="match status" value="1"/>
</dbReference>
<keyword evidence="3" id="KW-0378">Hydrolase</keyword>
<dbReference type="SUPFAM" id="SSF50156">
    <property type="entry name" value="PDZ domain-like"/>
    <property type="match status" value="1"/>
</dbReference>
<keyword evidence="6" id="KW-1185">Reference proteome</keyword>
<name>A0A518E1Y9_9BACT</name>
<dbReference type="PANTHER" id="PTHR22939:SF129">
    <property type="entry name" value="SERINE PROTEASE HTRA2, MITOCHONDRIAL"/>
    <property type="match status" value="1"/>
</dbReference>
<proteinExistence type="inferred from homology"/>
<dbReference type="InterPro" id="IPR041489">
    <property type="entry name" value="PDZ_6"/>
</dbReference>
<accession>A0A518E1Y9</accession>
<dbReference type="Pfam" id="PF13365">
    <property type="entry name" value="Trypsin_2"/>
    <property type="match status" value="1"/>
</dbReference>
<reference evidence="5 6" key="1">
    <citation type="submission" date="2019-02" db="EMBL/GenBank/DDBJ databases">
        <title>Deep-cultivation of Planctomycetes and their phenomic and genomic characterization uncovers novel biology.</title>
        <authorList>
            <person name="Wiegand S."/>
            <person name="Jogler M."/>
            <person name="Boedeker C."/>
            <person name="Pinto D."/>
            <person name="Vollmers J."/>
            <person name="Rivas-Marin E."/>
            <person name="Kohn T."/>
            <person name="Peeters S.H."/>
            <person name="Heuer A."/>
            <person name="Rast P."/>
            <person name="Oberbeckmann S."/>
            <person name="Bunk B."/>
            <person name="Jeske O."/>
            <person name="Meyerdierks A."/>
            <person name="Storesund J.E."/>
            <person name="Kallscheuer N."/>
            <person name="Luecker S."/>
            <person name="Lage O.M."/>
            <person name="Pohl T."/>
            <person name="Merkel B.J."/>
            <person name="Hornburger P."/>
            <person name="Mueller R.-W."/>
            <person name="Bruemmer F."/>
            <person name="Labrenz M."/>
            <person name="Spormann A.M."/>
            <person name="Op den Camp H."/>
            <person name="Overmann J."/>
            <person name="Amann R."/>
            <person name="Jetten M.S.M."/>
            <person name="Mascher T."/>
            <person name="Medema M.H."/>
            <person name="Devos D.P."/>
            <person name="Kaster A.-K."/>
            <person name="Ovreas L."/>
            <person name="Rohde M."/>
            <person name="Galperin M.Y."/>
            <person name="Jogler C."/>
        </authorList>
    </citation>
    <scope>NUCLEOTIDE SEQUENCE [LARGE SCALE GENOMIC DNA]</scope>
    <source>
        <strain evidence="5 6">Pla85_3_4</strain>
    </source>
</reference>
<dbReference type="Gene3D" id="2.40.10.120">
    <property type="match status" value="1"/>
</dbReference>
<sequence>MRHSPRPKNSTHLNPQHLRLGRETWAVLISVCLAAPLSAVAEDGPFHKAAVLAQQRTVKIYGAGIGNIAGYASGIVVSHDGQILAPQGVYLSGQRIRVVLPDGAQHEAEVLRRSREQQLALLKIPADTPRFFTLSPEPVGEQGDWVLAVSNAFKVAEGDEPLGVNLGVISLRTTLEAQQGDGTFAGEVLLIDAVTSNPGAAGGAVVTIEGRLAGMIGKVVESKTTGVRLNYAVPVEQLQRFVEEKPAVAARPASMAEPDLGLRLFTLSGRSAPAYIDRLSPDGPAARAGLKPDDLVVSVAGKTVRSVSDFQKAAAQLKPGESIELLVKRKQELVRVQLTPVARE</sequence>
<dbReference type="GO" id="GO:0004252">
    <property type="term" value="F:serine-type endopeptidase activity"/>
    <property type="evidence" value="ECO:0007669"/>
    <property type="project" value="InterPro"/>
</dbReference>
<evidence type="ECO:0000259" key="4">
    <source>
        <dbReference type="PROSITE" id="PS50106"/>
    </source>
</evidence>
<evidence type="ECO:0000256" key="1">
    <source>
        <dbReference type="ARBA" id="ARBA00010541"/>
    </source>
</evidence>
<dbReference type="GO" id="GO:0006508">
    <property type="term" value="P:proteolysis"/>
    <property type="evidence" value="ECO:0007669"/>
    <property type="project" value="UniProtKB-KW"/>
</dbReference>
<dbReference type="RefSeq" id="WP_145057083.1">
    <property type="nucleotide sequence ID" value="NZ_CP036433.1"/>
</dbReference>
<dbReference type="EMBL" id="CP036433">
    <property type="protein sequence ID" value="QDU98108.1"/>
    <property type="molecule type" value="Genomic_DNA"/>
</dbReference>
<dbReference type="Proteomes" id="UP000317648">
    <property type="component" value="Chromosome"/>
</dbReference>
<evidence type="ECO:0000256" key="3">
    <source>
        <dbReference type="ARBA" id="ARBA00022801"/>
    </source>
</evidence>
<dbReference type="SMART" id="SM00228">
    <property type="entry name" value="PDZ"/>
    <property type="match status" value="1"/>
</dbReference>
<dbReference type="AlphaFoldDB" id="A0A518E1Y9"/>